<dbReference type="EMBL" id="FTMA01000001">
    <property type="protein sequence ID" value="SIQ00536.1"/>
    <property type="molecule type" value="Genomic_DNA"/>
</dbReference>
<organism evidence="1 2">
    <name type="scientific">Maribacter ulvicola</name>
    <dbReference type="NCBI Taxonomy" id="228959"/>
    <lineage>
        <taxon>Bacteria</taxon>
        <taxon>Pseudomonadati</taxon>
        <taxon>Bacteroidota</taxon>
        <taxon>Flavobacteriia</taxon>
        <taxon>Flavobacteriales</taxon>
        <taxon>Flavobacteriaceae</taxon>
        <taxon>Maribacter</taxon>
    </lineage>
</organism>
<sequence>MKNKLKLELRKLSTEILTADNLDDVTNLYEVSKTLYEKLAVLKFIEVELNDMEVDVSKNAIAAKFEEMANAVLKGNQGVPESNPHTEDIIKYPGMDTIKGFISEMPDNDSLEDVLTEFMSEPHLMKNDNELFTPSKEDLKQADATPKSLNDRLAKGNVKVDLNDRLAFVKHLFNDNMEDYNRVLSQLNTIDTEERSISFIKNMVKPDYNNWLGKEPYEERFIEMISRRFS</sequence>
<gene>
    <name evidence="1" type="ORF">SAMN05421797_101323</name>
</gene>
<protein>
    <submittedName>
        <fullName evidence="1">Uncharacterized protein</fullName>
    </submittedName>
</protein>
<dbReference type="Proteomes" id="UP000186953">
    <property type="component" value="Unassembled WGS sequence"/>
</dbReference>
<dbReference type="STRING" id="228959.SAMN05421797_101323"/>
<name>A0A1N6P8F8_9FLAO</name>
<accession>A0A1N6P8F8</accession>
<evidence type="ECO:0000313" key="1">
    <source>
        <dbReference type="EMBL" id="SIQ00536.1"/>
    </source>
</evidence>
<dbReference type="RefSeq" id="WP_076546577.1">
    <property type="nucleotide sequence ID" value="NZ_FTMA01000001.1"/>
</dbReference>
<dbReference type="AlphaFoldDB" id="A0A1N6P8F8"/>
<dbReference type="OrthoDB" id="1100725at2"/>
<reference evidence="2" key="1">
    <citation type="submission" date="2017-01" db="EMBL/GenBank/DDBJ databases">
        <authorList>
            <person name="Varghese N."/>
            <person name="Submissions S."/>
        </authorList>
    </citation>
    <scope>NUCLEOTIDE SEQUENCE [LARGE SCALE GENOMIC DNA]</scope>
    <source>
        <strain evidence="2">DSM 15366</strain>
    </source>
</reference>
<keyword evidence="2" id="KW-1185">Reference proteome</keyword>
<proteinExistence type="predicted"/>
<evidence type="ECO:0000313" key="2">
    <source>
        <dbReference type="Proteomes" id="UP000186953"/>
    </source>
</evidence>